<feature type="transmembrane region" description="Helical" evidence="5">
    <location>
        <begin position="236"/>
        <end position="258"/>
    </location>
</feature>
<feature type="transmembrane region" description="Helical" evidence="5">
    <location>
        <begin position="107"/>
        <end position="128"/>
    </location>
</feature>
<feature type="transmembrane region" description="Helical" evidence="5">
    <location>
        <begin position="278"/>
        <end position="307"/>
    </location>
</feature>
<proteinExistence type="predicted"/>
<dbReference type="VEuPathDB" id="FungiDB:AeMF1_010371"/>
<protein>
    <recommendedName>
        <fullName evidence="6">Amino acid transporter transmembrane domain-containing protein</fullName>
    </recommendedName>
</protein>
<feature type="transmembrane region" description="Helical" evidence="5">
    <location>
        <begin position="47"/>
        <end position="66"/>
    </location>
</feature>
<evidence type="ECO:0000256" key="1">
    <source>
        <dbReference type="ARBA" id="ARBA00004370"/>
    </source>
</evidence>
<keyword evidence="2 5" id="KW-0812">Transmembrane</keyword>
<dbReference type="EMBL" id="VJMJ01000151">
    <property type="protein sequence ID" value="KAF0730757.1"/>
    <property type="molecule type" value="Genomic_DNA"/>
</dbReference>
<keyword evidence="3 5" id="KW-1133">Transmembrane helix</keyword>
<name>A0A6G0WTD9_9STRA</name>
<comment type="caution">
    <text evidence="7">The sequence shown here is derived from an EMBL/GenBank/DDBJ whole genome shotgun (WGS) entry which is preliminary data.</text>
</comment>
<evidence type="ECO:0000256" key="5">
    <source>
        <dbReference type="SAM" id="Phobius"/>
    </source>
</evidence>
<dbReference type="AlphaFoldDB" id="A0A6G0WTD9"/>
<accession>A0A6G0WTD9</accession>
<dbReference type="InterPro" id="IPR013057">
    <property type="entry name" value="AA_transpt_TM"/>
</dbReference>
<dbReference type="Proteomes" id="UP000481153">
    <property type="component" value="Unassembled WGS sequence"/>
</dbReference>
<feature type="transmembrane region" description="Helical" evidence="5">
    <location>
        <begin position="167"/>
        <end position="189"/>
    </location>
</feature>
<feature type="transmembrane region" description="Helical" evidence="5">
    <location>
        <begin position="140"/>
        <end position="160"/>
    </location>
</feature>
<dbReference type="GO" id="GO:0016020">
    <property type="term" value="C:membrane"/>
    <property type="evidence" value="ECO:0007669"/>
    <property type="project" value="UniProtKB-SubCell"/>
</dbReference>
<evidence type="ECO:0000259" key="6">
    <source>
        <dbReference type="Pfam" id="PF01490"/>
    </source>
</evidence>
<feature type="transmembrane region" description="Helical" evidence="5">
    <location>
        <begin position="21"/>
        <end position="41"/>
    </location>
</feature>
<feature type="transmembrane region" description="Helical" evidence="5">
    <location>
        <begin position="319"/>
        <end position="336"/>
    </location>
</feature>
<gene>
    <name evidence="7" type="ORF">Ae201684_011866</name>
</gene>
<comment type="subcellular location">
    <subcellularLocation>
        <location evidence="1">Membrane</location>
    </subcellularLocation>
</comment>
<feature type="transmembrane region" description="Helical" evidence="5">
    <location>
        <begin position="201"/>
        <end position="224"/>
    </location>
</feature>
<keyword evidence="8" id="KW-1185">Reference proteome</keyword>
<sequence>MDFRVALQSPRDSNAYTPLVCYSYILNTILGVGCLGIPYAVYHAGLILGLFMVITGSFLSYLTVLWTCETLERKQTADRQCLIGEAESSVEVVALCRMYLGVWGERLYHFCLYSYGYAILVAYSQVFIQALVAQFPALSTVHSAFLYGVIVVPLSCLDLTEQIGVQLFLTMVRFVAVSIMCGSLLIAAPQKSPMPLVNGNGIGLLTSTVLFAQFCHFCVPGLIAPLASHHKASVPAVFGAAMTTTTFIYICLGVLSAIHFGSNVNSSVNLNWATGFPWMSPVLTTFIVLFPAADTLSTFPLIAINVGNSMMDASGFRKLVCRLAASVPPIFLGYAVPDLSFIVHLTGVFGVYLVFIAPALLQLRSKACDPQPTRFATTLSHDSWAYLVLVVGSLGIVVLVAQLI</sequence>
<feature type="domain" description="Amino acid transporter transmembrane" evidence="6">
    <location>
        <begin position="25"/>
        <end position="404"/>
    </location>
</feature>
<evidence type="ECO:0000313" key="8">
    <source>
        <dbReference type="Proteomes" id="UP000481153"/>
    </source>
</evidence>
<feature type="transmembrane region" description="Helical" evidence="5">
    <location>
        <begin position="384"/>
        <end position="403"/>
    </location>
</feature>
<dbReference type="PANTHER" id="PTHR16189:SF2">
    <property type="entry name" value="AMINO ACID TRANSPORTER TRANSMEMBRANE DOMAIN-CONTAINING PROTEIN"/>
    <property type="match status" value="1"/>
</dbReference>
<dbReference type="PROSITE" id="PS51257">
    <property type="entry name" value="PROKAR_LIPOPROTEIN"/>
    <property type="match status" value="1"/>
</dbReference>
<evidence type="ECO:0000256" key="2">
    <source>
        <dbReference type="ARBA" id="ARBA00022692"/>
    </source>
</evidence>
<evidence type="ECO:0000256" key="3">
    <source>
        <dbReference type="ARBA" id="ARBA00022989"/>
    </source>
</evidence>
<dbReference type="Pfam" id="PF01490">
    <property type="entry name" value="Aa_trans"/>
    <property type="match status" value="1"/>
</dbReference>
<organism evidence="7 8">
    <name type="scientific">Aphanomyces euteiches</name>
    <dbReference type="NCBI Taxonomy" id="100861"/>
    <lineage>
        <taxon>Eukaryota</taxon>
        <taxon>Sar</taxon>
        <taxon>Stramenopiles</taxon>
        <taxon>Oomycota</taxon>
        <taxon>Saprolegniomycetes</taxon>
        <taxon>Saprolegniales</taxon>
        <taxon>Verrucalvaceae</taxon>
        <taxon>Aphanomyces</taxon>
    </lineage>
</organism>
<reference evidence="7 8" key="1">
    <citation type="submission" date="2019-07" db="EMBL/GenBank/DDBJ databases">
        <title>Genomics analysis of Aphanomyces spp. identifies a new class of oomycete effector associated with host adaptation.</title>
        <authorList>
            <person name="Gaulin E."/>
        </authorList>
    </citation>
    <scope>NUCLEOTIDE SEQUENCE [LARGE SCALE GENOMIC DNA]</scope>
    <source>
        <strain evidence="7 8">ATCC 201684</strain>
    </source>
</reference>
<dbReference type="PANTHER" id="PTHR16189">
    <property type="entry name" value="TRANSMEMBRANE PROTEIN 104-RELATED"/>
    <property type="match status" value="1"/>
</dbReference>
<keyword evidence="4 5" id="KW-0472">Membrane</keyword>
<evidence type="ECO:0000313" key="7">
    <source>
        <dbReference type="EMBL" id="KAF0730757.1"/>
    </source>
</evidence>
<feature type="transmembrane region" description="Helical" evidence="5">
    <location>
        <begin position="342"/>
        <end position="363"/>
    </location>
</feature>
<evidence type="ECO:0000256" key="4">
    <source>
        <dbReference type="ARBA" id="ARBA00023136"/>
    </source>
</evidence>